<feature type="transmembrane region" description="Helical" evidence="1">
    <location>
        <begin position="116"/>
        <end position="136"/>
    </location>
</feature>
<feature type="transmembrane region" description="Helical" evidence="1">
    <location>
        <begin position="83"/>
        <end position="104"/>
    </location>
</feature>
<keyword evidence="1" id="KW-1133">Transmembrane helix</keyword>
<sequence>MKLTWKSELPHLVTLAAMLALAAIGGRGLPERLPVHWNLAGEPDRWGGQFEALWLVPLLTAGLYAAMALLPRIDPGRANDERFAGAWQTARLCITGFFAGLYALMHVTYRQSSLDLSSALMPLLGALLVVLGNLMGKLRPNWFLGIRTPWTLSSKRSWLLTHRAGGWVLIACGAAFVAAGLVRAPWLRAAAIGALLAGTLGLTVYSYVVWRSDPDKTPPAGTRPAPE</sequence>
<proteinExistence type="predicted"/>
<comment type="caution">
    <text evidence="3">The sequence shown here is derived from an EMBL/GenBank/DDBJ whole genome shotgun (WGS) entry which is preliminary data.</text>
</comment>
<dbReference type="Pfam" id="PF07853">
    <property type="entry name" value="DUF1648"/>
    <property type="match status" value="1"/>
</dbReference>
<dbReference type="PIRSF" id="PIRSF038959">
    <property type="entry name" value="SdpI"/>
    <property type="match status" value="1"/>
</dbReference>
<dbReference type="AlphaFoldDB" id="A0A832MKZ2"/>
<keyword evidence="1" id="KW-0812">Transmembrane</keyword>
<feature type="domain" description="DUF1648" evidence="2">
    <location>
        <begin position="14"/>
        <end position="60"/>
    </location>
</feature>
<protein>
    <submittedName>
        <fullName evidence="3">DUF1648 domain-containing protein</fullName>
    </submittedName>
</protein>
<dbReference type="InterPro" id="IPR012867">
    <property type="entry name" value="DUF1648"/>
</dbReference>
<evidence type="ECO:0000259" key="2">
    <source>
        <dbReference type="Pfam" id="PF07853"/>
    </source>
</evidence>
<dbReference type="InterPro" id="IPR026272">
    <property type="entry name" value="SdpI"/>
</dbReference>
<organism evidence="3">
    <name type="scientific">Eiseniibacteriota bacterium</name>
    <dbReference type="NCBI Taxonomy" id="2212470"/>
    <lineage>
        <taxon>Bacteria</taxon>
        <taxon>Candidatus Eiseniibacteriota</taxon>
    </lineage>
</organism>
<dbReference type="PANTHER" id="PTHR37810">
    <property type="entry name" value="IMMUNITY PROTEIN SDPI"/>
    <property type="match status" value="1"/>
</dbReference>
<feature type="transmembrane region" description="Helical" evidence="1">
    <location>
        <begin position="52"/>
        <end position="71"/>
    </location>
</feature>
<dbReference type="GO" id="GO:0009636">
    <property type="term" value="P:response to toxic substance"/>
    <property type="evidence" value="ECO:0007669"/>
    <property type="project" value="TreeGrafter"/>
</dbReference>
<dbReference type="Pfam" id="PF13630">
    <property type="entry name" value="SdpI"/>
    <property type="match status" value="1"/>
</dbReference>
<name>A0A832MKZ2_UNCEI</name>
<feature type="transmembrane region" description="Helical" evidence="1">
    <location>
        <begin position="157"/>
        <end position="180"/>
    </location>
</feature>
<dbReference type="EMBL" id="DSQF01000026">
    <property type="protein sequence ID" value="HGZ44315.1"/>
    <property type="molecule type" value="Genomic_DNA"/>
</dbReference>
<dbReference type="PANTHER" id="PTHR37810:SF5">
    <property type="entry name" value="IMMUNITY PROTEIN SDPI"/>
    <property type="match status" value="1"/>
</dbReference>
<gene>
    <name evidence="3" type="ORF">ENR23_13030</name>
</gene>
<evidence type="ECO:0000313" key="3">
    <source>
        <dbReference type="EMBL" id="HGZ44315.1"/>
    </source>
</evidence>
<keyword evidence="1" id="KW-0472">Membrane</keyword>
<feature type="transmembrane region" description="Helical" evidence="1">
    <location>
        <begin position="186"/>
        <end position="210"/>
    </location>
</feature>
<evidence type="ECO:0000256" key="1">
    <source>
        <dbReference type="SAM" id="Phobius"/>
    </source>
</evidence>
<accession>A0A832MKZ2</accession>
<dbReference type="InterPro" id="IPR025962">
    <property type="entry name" value="SdpI/YhfL"/>
</dbReference>
<reference evidence="3" key="1">
    <citation type="journal article" date="2020" name="mSystems">
        <title>Genome- and Community-Level Interaction Insights into Carbon Utilization and Element Cycling Functions of Hydrothermarchaeota in Hydrothermal Sediment.</title>
        <authorList>
            <person name="Zhou Z."/>
            <person name="Liu Y."/>
            <person name="Xu W."/>
            <person name="Pan J."/>
            <person name="Luo Z.H."/>
            <person name="Li M."/>
        </authorList>
    </citation>
    <scope>NUCLEOTIDE SEQUENCE [LARGE SCALE GENOMIC DNA]</scope>
    <source>
        <strain evidence="3">SpSt-381</strain>
    </source>
</reference>